<dbReference type="PRINTS" id="PR00368">
    <property type="entry name" value="FADPNR"/>
</dbReference>
<keyword evidence="4" id="KW-0560">Oxidoreductase</keyword>
<dbReference type="PRINTS" id="PR00469">
    <property type="entry name" value="PNDRDTASEII"/>
</dbReference>
<comment type="similarity">
    <text evidence="1">Belongs to the FAD-dependent oxidoreductase family.</text>
</comment>
<dbReference type="GO" id="GO:0005737">
    <property type="term" value="C:cytoplasm"/>
    <property type="evidence" value="ECO:0007669"/>
    <property type="project" value="TreeGrafter"/>
</dbReference>
<keyword evidence="7" id="KW-1185">Reference proteome</keyword>
<evidence type="ECO:0000259" key="5">
    <source>
        <dbReference type="Pfam" id="PF07992"/>
    </source>
</evidence>
<dbReference type="Pfam" id="PF07992">
    <property type="entry name" value="Pyr_redox_2"/>
    <property type="match status" value="1"/>
</dbReference>
<proteinExistence type="inferred from homology"/>
<reference evidence="7" key="1">
    <citation type="journal article" date="2020" name="Stud. Mycol.">
        <title>101 Dothideomycetes genomes: A test case for predicting lifestyles and emergence of pathogens.</title>
        <authorList>
            <person name="Haridas S."/>
            <person name="Albert R."/>
            <person name="Binder M."/>
            <person name="Bloem J."/>
            <person name="LaButti K."/>
            <person name="Salamov A."/>
            <person name="Andreopoulos B."/>
            <person name="Baker S."/>
            <person name="Barry K."/>
            <person name="Bills G."/>
            <person name="Bluhm B."/>
            <person name="Cannon C."/>
            <person name="Castanera R."/>
            <person name="Culley D."/>
            <person name="Daum C."/>
            <person name="Ezra D."/>
            <person name="Gonzalez J."/>
            <person name="Henrissat B."/>
            <person name="Kuo A."/>
            <person name="Liang C."/>
            <person name="Lipzen A."/>
            <person name="Lutzoni F."/>
            <person name="Magnuson J."/>
            <person name="Mondo S."/>
            <person name="Nolan M."/>
            <person name="Ohm R."/>
            <person name="Pangilinan J."/>
            <person name="Park H.-J."/>
            <person name="Ramirez L."/>
            <person name="Alfaro M."/>
            <person name="Sun H."/>
            <person name="Tritt A."/>
            <person name="Yoshinaga Y."/>
            <person name="Zwiers L.-H."/>
            <person name="Turgeon B."/>
            <person name="Goodwin S."/>
            <person name="Spatafora J."/>
            <person name="Crous P."/>
            <person name="Grigoriev I."/>
        </authorList>
    </citation>
    <scope>NUCLEOTIDE SEQUENCE [LARGE SCALE GENOMIC DNA]</scope>
    <source>
        <strain evidence="7">CECT 20119</strain>
    </source>
</reference>
<evidence type="ECO:0000313" key="7">
    <source>
        <dbReference type="Proteomes" id="UP000799538"/>
    </source>
</evidence>
<dbReference type="EMBL" id="ML992501">
    <property type="protein sequence ID" value="KAF2227277.1"/>
    <property type="molecule type" value="Genomic_DNA"/>
</dbReference>
<gene>
    <name evidence="6" type="ORF">BDZ85DRAFT_254031</name>
</gene>
<keyword evidence="3" id="KW-0274">FAD</keyword>
<dbReference type="InterPro" id="IPR023753">
    <property type="entry name" value="FAD/NAD-binding_dom"/>
</dbReference>
<accession>A0A6A6GNN9</accession>
<evidence type="ECO:0000313" key="6">
    <source>
        <dbReference type="EMBL" id="KAF2227277.1"/>
    </source>
</evidence>
<dbReference type="InterPro" id="IPR036188">
    <property type="entry name" value="FAD/NAD-bd_sf"/>
</dbReference>
<protein>
    <recommendedName>
        <fullName evidence="5">FAD/NAD(P)-binding domain-containing protein</fullName>
    </recommendedName>
</protein>
<dbReference type="GO" id="GO:0004174">
    <property type="term" value="F:electron-transferring-flavoprotein dehydrogenase activity"/>
    <property type="evidence" value="ECO:0007669"/>
    <property type="project" value="TreeGrafter"/>
</dbReference>
<dbReference type="PANTHER" id="PTHR43735">
    <property type="entry name" value="APOPTOSIS-INDUCING FACTOR 1"/>
    <property type="match status" value="1"/>
</dbReference>
<sequence length="408" mass="44028">MAETKDIFIIGGSYAAVNTAHYILKFIFPTLSTPHRLVLVSPTSSLYHRIAAPRAILSPELYPEEKAFYPIAPAFSQYPASQFEFVLGTATSIDSSSQTLHLSVSSQPTSRSYHALILATGARSQDPTLSSQGGPQDEITSALTTIQTQLKTAHTVIVGGGGPAGVEAASEIGEYLNGKPGWFGSKPRKVEIRLITGGDQLLPVLRPALGKQAENMIRDLGVETTYKTRIEGTEKLADGRTRVKLDNGETVDADVYINAIGTVPMTGYVPGSWLDGKKRVKVSKALRVEGAERVYAVGDVHDQTRGGMLDLYDSIPVLATNLKTDLLEAEGRKRTHEDRLFEGKKDESQVVTIGQSKGVGAFGGIKLPSVVIWGLKGRDYMSGMTKSAIEGNKWKKEVAWKATPLKAA</sequence>
<evidence type="ECO:0000256" key="1">
    <source>
        <dbReference type="ARBA" id="ARBA00006442"/>
    </source>
</evidence>
<dbReference type="AlphaFoldDB" id="A0A6A6GNN9"/>
<dbReference type="OrthoDB" id="202203at2759"/>
<keyword evidence="2" id="KW-0285">Flavoprotein</keyword>
<dbReference type="GO" id="GO:0050660">
    <property type="term" value="F:flavin adenine dinucleotide binding"/>
    <property type="evidence" value="ECO:0007669"/>
    <property type="project" value="TreeGrafter"/>
</dbReference>
<dbReference type="Proteomes" id="UP000799538">
    <property type="component" value="Unassembled WGS sequence"/>
</dbReference>
<dbReference type="SUPFAM" id="SSF51905">
    <property type="entry name" value="FAD/NAD(P)-binding domain"/>
    <property type="match status" value="1"/>
</dbReference>
<evidence type="ECO:0000256" key="2">
    <source>
        <dbReference type="ARBA" id="ARBA00022630"/>
    </source>
</evidence>
<feature type="domain" description="FAD/NAD(P)-binding" evidence="5">
    <location>
        <begin position="5"/>
        <end position="301"/>
    </location>
</feature>
<evidence type="ECO:0000256" key="4">
    <source>
        <dbReference type="ARBA" id="ARBA00023002"/>
    </source>
</evidence>
<name>A0A6A6GNN9_9PEZI</name>
<evidence type="ECO:0000256" key="3">
    <source>
        <dbReference type="ARBA" id="ARBA00022827"/>
    </source>
</evidence>
<dbReference type="Gene3D" id="3.50.50.100">
    <property type="match status" value="1"/>
</dbReference>
<organism evidence="6 7">
    <name type="scientific">Elsinoe ampelina</name>
    <dbReference type="NCBI Taxonomy" id="302913"/>
    <lineage>
        <taxon>Eukaryota</taxon>
        <taxon>Fungi</taxon>
        <taxon>Dikarya</taxon>
        <taxon>Ascomycota</taxon>
        <taxon>Pezizomycotina</taxon>
        <taxon>Dothideomycetes</taxon>
        <taxon>Dothideomycetidae</taxon>
        <taxon>Myriangiales</taxon>
        <taxon>Elsinoaceae</taxon>
        <taxon>Elsinoe</taxon>
    </lineage>
</organism>
<dbReference type="PANTHER" id="PTHR43735:SF3">
    <property type="entry name" value="FERROPTOSIS SUPPRESSOR PROTEIN 1"/>
    <property type="match status" value="1"/>
</dbReference>